<feature type="region of interest" description="Disordered" evidence="2">
    <location>
        <begin position="245"/>
        <end position="290"/>
    </location>
</feature>
<keyword evidence="4" id="KW-1185">Reference proteome</keyword>
<dbReference type="KEGG" id="vg:13455399"/>
<dbReference type="GeneID" id="13455399"/>
<protein>
    <recommendedName>
        <fullName evidence="5">Scaffolding protein</fullName>
    </recommendedName>
</protein>
<accession>I6NRM5</accession>
<feature type="compositionally biased region" description="Basic and acidic residues" evidence="2">
    <location>
        <begin position="54"/>
        <end position="68"/>
    </location>
</feature>
<evidence type="ECO:0000256" key="1">
    <source>
        <dbReference type="SAM" id="Coils"/>
    </source>
</evidence>
<keyword evidence="1" id="KW-0175">Coiled coil</keyword>
<feature type="coiled-coil region" evidence="1">
    <location>
        <begin position="148"/>
        <end position="185"/>
    </location>
</feature>
<organism evidence="3 4">
    <name type="scientific">Burkholderia phage DC1</name>
    <dbReference type="NCBI Taxonomy" id="2881398"/>
    <lineage>
        <taxon>Viruses</taxon>
        <taxon>Duplodnaviria</taxon>
        <taxon>Heunggongvirae</taxon>
        <taxon>Uroviricota</taxon>
        <taxon>Caudoviricetes</taxon>
        <taxon>Lessievirus</taxon>
        <taxon>Lessievirus DC1</taxon>
    </lineage>
</organism>
<reference evidence="3 4" key="1">
    <citation type="journal article" date="2012" name="Appl. Environ. Microbiol.">
        <title>Characterization of DC1, a broad-host-range Bcep22-like podovirus.</title>
        <authorList>
            <person name="Lynch K.H."/>
            <person name="Stothard P."/>
            <person name="Dennis J.J."/>
        </authorList>
    </citation>
    <scope>NUCLEOTIDE SEQUENCE [LARGE SCALE GENOMIC DNA]</scope>
</reference>
<evidence type="ECO:0008006" key="5">
    <source>
        <dbReference type="Google" id="ProtNLM"/>
    </source>
</evidence>
<feature type="region of interest" description="Disordered" evidence="2">
    <location>
        <begin position="1"/>
        <end position="106"/>
    </location>
</feature>
<feature type="compositionally biased region" description="Low complexity" evidence="2">
    <location>
        <begin position="69"/>
        <end position="88"/>
    </location>
</feature>
<evidence type="ECO:0000313" key="4">
    <source>
        <dbReference type="Proteomes" id="UP000007817"/>
    </source>
</evidence>
<dbReference type="OrthoDB" id="10870at10239"/>
<dbReference type="Proteomes" id="UP000007817">
    <property type="component" value="Segment"/>
</dbReference>
<proteinExistence type="predicted"/>
<feature type="compositionally biased region" description="Basic and acidic residues" evidence="2">
    <location>
        <begin position="255"/>
        <end position="266"/>
    </location>
</feature>
<dbReference type="EMBL" id="JN662425">
    <property type="protein sequence ID" value="AEZ50862.1"/>
    <property type="molecule type" value="Genomic_DNA"/>
</dbReference>
<evidence type="ECO:0000313" key="3">
    <source>
        <dbReference type="EMBL" id="AEZ50862.1"/>
    </source>
</evidence>
<sequence length="329" mass="34677">MSGEHSEELLSGLTDEERAALQEDDGADDKTTLGDSLRGNEGANSGTNDDDDDANKGGDDGKGGKTDDAATTGKTDDAAAAAAAGADDAAGKKGEGEGNDDAAADTGAKPIVPLLVADAPADADAKLKEIGDKKAELVEQFDNGDITAKEYQTQLDALGRQERELERAIDKAKIATEMKQQQEMNAWLGEVNDFTHKDHPEYSKSRVRWTALDTFVKEIAAKPENAGLSGKQILAKAHEMVVADLGDAPAPRADAGGKKDEKDGKPLKGSKIEPPPTLAKVPAAENQDVEGGRWAALDRLAETDPLELEEKLMKMSADDRDAYLAARAA</sequence>
<gene>
    <name evidence="3" type="ORF">DC1_00044</name>
</gene>
<feature type="compositionally biased region" description="Low complexity" evidence="2">
    <location>
        <begin position="245"/>
        <end position="254"/>
    </location>
</feature>
<dbReference type="RefSeq" id="YP_006589974.1">
    <property type="nucleotide sequence ID" value="NC_018452.1"/>
</dbReference>
<evidence type="ECO:0000256" key="2">
    <source>
        <dbReference type="SAM" id="MobiDB-lite"/>
    </source>
</evidence>
<name>I6NRM5_9CAUD</name>